<dbReference type="Proteomes" id="UP000603434">
    <property type="component" value="Unassembled WGS sequence"/>
</dbReference>
<comment type="caution">
    <text evidence="6">The sequence shown here is derived from an EMBL/GenBank/DDBJ whole genome shotgun (WGS) entry which is preliminary data.</text>
</comment>
<keyword evidence="3" id="KW-0804">Transcription</keyword>
<dbReference type="GO" id="GO:0003677">
    <property type="term" value="F:DNA binding"/>
    <property type="evidence" value="ECO:0007669"/>
    <property type="project" value="UniProtKB-KW"/>
</dbReference>
<evidence type="ECO:0000256" key="3">
    <source>
        <dbReference type="ARBA" id="ARBA00023163"/>
    </source>
</evidence>
<dbReference type="SUPFAM" id="SSF46785">
    <property type="entry name" value="Winged helix' DNA-binding domain"/>
    <property type="match status" value="1"/>
</dbReference>
<dbReference type="Pfam" id="PF00027">
    <property type="entry name" value="cNMP_binding"/>
    <property type="match status" value="1"/>
</dbReference>
<proteinExistence type="predicted"/>
<dbReference type="InterPro" id="IPR000595">
    <property type="entry name" value="cNMP-bd_dom"/>
</dbReference>
<organism evidence="6 7">
    <name type="scientific">Candidatus Desulfatibia profunda</name>
    <dbReference type="NCBI Taxonomy" id="2841695"/>
    <lineage>
        <taxon>Bacteria</taxon>
        <taxon>Pseudomonadati</taxon>
        <taxon>Thermodesulfobacteriota</taxon>
        <taxon>Desulfobacteria</taxon>
        <taxon>Desulfobacterales</taxon>
        <taxon>Desulfobacterales incertae sedis</taxon>
        <taxon>Candidatus Desulfatibia</taxon>
    </lineage>
</organism>
<dbReference type="EMBL" id="JACNJH010000134">
    <property type="protein sequence ID" value="MBC8361486.1"/>
    <property type="molecule type" value="Genomic_DNA"/>
</dbReference>
<dbReference type="PANTHER" id="PTHR24567">
    <property type="entry name" value="CRP FAMILY TRANSCRIPTIONAL REGULATORY PROTEIN"/>
    <property type="match status" value="1"/>
</dbReference>
<protein>
    <submittedName>
        <fullName evidence="6">Crp/Fnr family transcriptional regulator</fullName>
    </submittedName>
</protein>
<dbReference type="InterPro" id="IPR050397">
    <property type="entry name" value="Env_Response_Regulators"/>
</dbReference>
<evidence type="ECO:0000313" key="7">
    <source>
        <dbReference type="Proteomes" id="UP000603434"/>
    </source>
</evidence>
<dbReference type="Pfam" id="PF13545">
    <property type="entry name" value="HTH_Crp_2"/>
    <property type="match status" value="1"/>
</dbReference>
<dbReference type="AlphaFoldDB" id="A0A8J6NWJ2"/>
<evidence type="ECO:0000259" key="5">
    <source>
        <dbReference type="PROSITE" id="PS51063"/>
    </source>
</evidence>
<dbReference type="Gene3D" id="2.60.120.10">
    <property type="entry name" value="Jelly Rolls"/>
    <property type="match status" value="1"/>
</dbReference>
<dbReference type="InterPro" id="IPR036388">
    <property type="entry name" value="WH-like_DNA-bd_sf"/>
</dbReference>
<dbReference type="PROSITE" id="PS50042">
    <property type="entry name" value="CNMP_BINDING_3"/>
    <property type="match status" value="1"/>
</dbReference>
<accession>A0A8J6NWJ2</accession>
<dbReference type="GO" id="GO:0005829">
    <property type="term" value="C:cytosol"/>
    <property type="evidence" value="ECO:0007669"/>
    <property type="project" value="TreeGrafter"/>
</dbReference>
<evidence type="ECO:0000256" key="2">
    <source>
        <dbReference type="ARBA" id="ARBA00023125"/>
    </source>
</evidence>
<dbReference type="SUPFAM" id="SSF51206">
    <property type="entry name" value="cAMP-binding domain-like"/>
    <property type="match status" value="1"/>
</dbReference>
<dbReference type="GO" id="GO:0003700">
    <property type="term" value="F:DNA-binding transcription factor activity"/>
    <property type="evidence" value="ECO:0007669"/>
    <property type="project" value="TreeGrafter"/>
</dbReference>
<evidence type="ECO:0000256" key="1">
    <source>
        <dbReference type="ARBA" id="ARBA00023015"/>
    </source>
</evidence>
<dbReference type="InterPro" id="IPR012318">
    <property type="entry name" value="HTH_CRP"/>
</dbReference>
<keyword evidence="1" id="KW-0805">Transcription regulation</keyword>
<name>A0A8J6NWJ2_9BACT</name>
<dbReference type="CDD" id="cd00038">
    <property type="entry name" value="CAP_ED"/>
    <property type="match status" value="1"/>
</dbReference>
<gene>
    <name evidence="6" type="ORF">H8E23_08820</name>
</gene>
<dbReference type="Gene3D" id="1.10.10.10">
    <property type="entry name" value="Winged helix-like DNA-binding domain superfamily/Winged helix DNA-binding domain"/>
    <property type="match status" value="1"/>
</dbReference>
<dbReference type="PANTHER" id="PTHR24567:SF26">
    <property type="entry name" value="REGULATORY PROTEIN YEIL"/>
    <property type="match status" value="1"/>
</dbReference>
<feature type="domain" description="Cyclic nucleotide-binding" evidence="4">
    <location>
        <begin position="7"/>
        <end position="83"/>
    </location>
</feature>
<dbReference type="PRINTS" id="PR00034">
    <property type="entry name" value="HTHCRP"/>
</dbReference>
<sequence>MLKKFPLFAGLSDDHLTRLKGISRQILVKKGSILFAPGDASQGFYAVRDGAVRIYRVSSGGKEITLEIAETRSTFAEASLFSDVYHCYAEALKDSTVYLVRKDAFLEMIQKDIRFAARWMHILSLEIIHLRQRIEELSLKSPRARIVSYILLLSEVQNTPSIKLPVHRKSIATLLGMTHETFYRTANSLENEGMVRFDGQKVEIVNRLLLENVIE</sequence>
<reference evidence="6 7" key="1">
    <citation type="submission" date="2020-08" db="EMBL/GenBank/DDBJ databases">
        <title>Bridging the membrane lipid divide: bacteria of the FCB group superphylum have the potential to synthesize archaeal ether lipids.</title>
        <authorList>
            <person name="Villanueva L."/>
            <person name="Von Meijenfeldt F.A.B."/>
            <person name="Westbye A.B."/>
            <person name="Yadav S."/>
            <person name="Hopmans E.C."/>
            <person name="Dutilh B.E."/>
            <person name="Sinninghe Damste J.S."/>
        </authorList>
    </citation>
    <scope>NUCLEOTIDE SEQUENCE [LARGE SCALE GENOMIC DNA]</scope>
    <source>
        <strain evidence="6">NIOZ-UU30</strain>
    </source>
</reference>
<evidence type="ECO:0000259" key="4">
    <source>
        <dbReference type="PROSITE" id="PS50042"/>
    </source>
</evidence>
<keyword evidence="2" id="KW-0238">DNA-binding</keyword>
<evidence type="ECO:0000313" key="6">
    <source>
        <dbReference type="EMBL" id="MBC8361486.1"/>
    </source>
</evidence>
<dbReference type="InterPro" id="IPR014710">
    <property type="entry name" value="RmlC-like_jellyroll"/>
</dbReference>
<feature type="domain" description="HTH crp-type" evidence="5">
    <location>
        <begin position="140"/>
        <end position="208"/>
    </location>
</feature>
<dbReference type="SMART" id="SM00100">
    <property type="entry name" value="cNMP"/>
    <property type="match status" value="1"/>
</dbReference>
<dbReference type="InterPro" id="IPR036390">
    <property type="entry name" value="WH_DNA-bd_sf"/>
</dbReference>
<dbReference type="PROSITE" id="PS51063">
    <property type="entry name" value="HTH_CRP_2"/>
    <property type="match status" value="1"/>
</dbReference>
<dbReference type="InterPro" id="IPR018490">
    <property type="entry name" value="cNMP-bd_dom_sf"/>
</dbReference>